<evidence type="ECO:0000256" key="1">
    <source>
        <dbReference type="SAM" id="SignalP"/>
    </source>
</evidence>
<sequence length="182" mass="18294">MIASWKRCVVGLAAAAASAATLLAVAAPAGASTPVAESQGIQVQAVDSATPVTVSDLVSAHPESVASTLYCAVRDNAFGCQQGTPGDGLVVSILYYDPNFTGSQVVIFNPAYQVGCTSGTGDNEGGANLGAAANLISSVRTYHSCDIKLFDGNNATGTATGWLDAAGTLGSMNDRANSFKIS</sequence>
<dbReference type="EMBL" id="JAYFSI010000006">
    <property type="protein sequence ID" value="MEA5362937.1"/>
    <property type="molecule type" value="Genomic_DNA"/>
</dbReference>
<accession>A0ABU5R9M1</accession>
<protein>
    <submittedName>
        <fullName evidence="2">Uncharacterized protein</fullName>
    </submittedName>
</protein>
<proteinExistence type="predicted"/>
<feature type="signal peptide" evidence="1">
    <location>
        <begin position="1"/>
        <end position="31"/>
    </location>
</feature>
<keyword evidence="1" id="KW-0732">Signal</keyword>
<evidence type="ECO:0000313" key="3">
    <source>
        <dbReference type="Proteomes" id="UP001304298"/>
    </source>
</evidence>
<gene>
    <name evidence="2" type="ORF">VA596_25635</name>
</gene>
<evidence type="ECO:0000313" key="2">
    <source>
        <dbReference type="EMBL" id="MEA5362937.1"/>
    </source>
</evidence>
<dbReference type="Proteomes" id="UP001304298">
    <property type="component" value="Unassembled WGS sequence"/>
</dbReference>
<comment type="caution">
    <text evidence="2">The sequence shown here is derived from an EMBL/GenBank/DDBJ whole genome shotgun (WGS) entry which is preliminary data.</text>
</comment>
<name>A0ABU5R9M1_9PSEU</name>
<dbReference type="SUPFAM" id="SSF49695">
    <property type="entry name" value="gamma-Crystallin-like"/>
    <property type="match status" value="1"/>
</dbReference>
<organism evidence="2 3">
    <name type="scientific">Amycolatopsis heterodermiae</name>
    <dbReference type="NCBI Taxonomy" id="3110235"/>
    <lineage>
        <taxon>Bacteria</taxon>
        <taxon>Bacillati</taxon>
        <taxon>Actinomycetota</taxon>
        <taxon>Actinomycetes</taxon>
        <taxon>Pseudonocardiales</taxon>
        <taxon>Pseudonocardiaceae</taxon>
        <taxon>Amycolatopsis</taxon>
    </lineage>
</organism>
<keyword evidence="3" id="KW-1185">Reference proteome</keyword>
<feature type="chain" id="PRO_5045136575" evidence="1">
    <location>
        <begin position="32"/>
        <end position="182"/>
    </location>
</feature>
<reference evidence="2 3" key="1">
    <citation type="submission" date="2023-12" db="EMBL/GenBank/DDBJ databases">
        <title>Amycolatopsis sp. V23-08.</title>
        <authorList>
            <person name="Somphong A."/>
        </authorList>
    </citation>
    <scope>NUCLEOTIDE SEQUENCE [LARGE SCALE GENOMIC DNA]</scope>
    <source>
        <strain evidence="2 3">V23-08</strain>
    </source>
</reference>
<dbReference type="InterPro" id="IPR011024">
    <property type="entry name" value="G_crystallin-like"/>
</dbReference>
<dbReference type="RefSeq" id="WP_323330694.1">
    <property type="nucleotide sequence ID" value="NZ_JAYFSI010000006.1"/>
</dbReference>
<dbReference type="Gene3D" id="2.60.20.10">
    <property type="entry name" value="Crystallins"/>
    <property type="match status" value="1"/>
</dbReference>